<evidence type="ECO:0000313" key="2">
    <source>
        <dbReference type="EMBL" id="EZA59402.1"/>
    </source>
</evidence>
<keyword evidence="3" id="KW-1185">Reference proteome</keyword>
<gene>
    <name evidence="2" type="ORF">X777_00484</name>
</gene>
<accession>A0A026WTR3</accession>
<proteinExistence type="predicted"/>
<dbReference type="Proteomes" id="UP000053097">
    <property type="component" value="Unassembled WGS sequence"/>
</dbReference>
<dbReference type="EMBL" id="KK107107">
    <property type="protein sequence ID" value="EZA59402.1"/>
    <property type="molecule type" value="Genomic_DNA"/>
</dbReference>
<protein>
    <submittedName>
        <fullName evidence="2">Uncharacterized protein</fullName>
    </submittedName>
</protein>
<name>A0A026WTR3_OOCBI</name>
<feature type="region of interest" description="Disordered" evidence="1">
    <location>
        <begin position="17"/>
        <end position="49"/>
    </location>
</feature>
<evidence type="ECO:0000256" key="1">
    <source>
        <dbReference type="SAM" id="MobiDB-lite"/>
    </source>
</evidence>
<sequence>MLHARNRLFIGQSHCHPYKRDKIPKKQPGCTRSRVASARPHASSRTTARLRRQLKGFVFDERQTDHDISHKTPRHKYKAHNASRKAVDRLLIISADSKVSSFI</sequence>
<organism evidence="2 3">
    <name type="scientific">Ooceraea biroi</name>
    <name type="common">Clonal raider ant</name>
    <name type="synonym">Cerapachys biroi</name>
    <dbReference type="NCBI Taxonomy" id="2015173"/>
    <lineage>
        <taxon>Eukaryota</taxon>
        <taxon>Metazoa</taxon>
        <taxon>Ecdysozoa</taxon>
        <taxon>Arthropoda</taxon>
        <taxon>Hexapoda</taxon>
        <taxon>Insecta</taxon>
        <taxon>Pterygota</taxon>
        <taxon>Neoptera</taxon>
        <taxon>Endopterygota</taxon>
        <taxon>Hymenoptera</taxon>
        <taxon>Apocrita</taxon>
        <taxon>Aculeata</taxon>
        <taxon>Formicoidea</taxon>
        <taxon>Formicidae</taxon>
        <taxon>Dorylinae</taxon>
        <taxon>Ooceraea</taxon>
    </lineage>
</organism>
<reference evidence="2 3" key="1">
    <citation type="journal article" date="2014" name="Curr. Biol.">
        <title>The genome of the clonal raider ant Cerapachys biroi.</title>
        <authorList>
            <person name="Oxley P.R."/>
            <person name="Ji L."/>
            <person name="Fetter-Pruneda I."/>
            <person name="McKenzie S.K."/>
            <person name="Li C."/>
            <person name="Hu H."/>
            <person name="Zhang G."/>
            <person name="Kronauer D.J."/>
        </authorList>
    </citation>
    <scope>NUCLEOTIDE SEQUENCE [LARGE SCALE GENOMIC DNA]</scope>
</reference>
<dbReference type="AlphaFoldDB" id="A0A026WTR3"/>
<evidence type="ECO:0000313" key="3">
    <source>
        <dbReference type="Proteomes" id="UP000053097"/>
    </source>
</evidence>